<keyword evidence="1" id="KW-0472">Membrane</keyword>
<dbReference type="Gene3D" id="3.40.30.10">
    <property type="entry name" value="Glutaredoxin"/>
    <property type="match status" value="1"/>
</dbReference>
<sequence>MGLSFNRSFYRNPLFYLFLFNLILFFKDGLFQRSIWITVLAVSVLLLQLFMALTEQVPERKRNIWLVVIFLPLSLFMLWGCSSNKKVTVASASEGSSLVEGAADNKSDSAIRYQDIVSNYQHLTTEQILAGDFSKNSLVFLGRVSCPHCRDFLPFFQETIQKLNLNIPIYYYDVEGIGEEAKQRLLATYPIAGVPILIHIKKDGSYDIFSGTNQSLPEWLVSRDHE</sequence>
<feature type="transmembrane region" description="Helical" evidence="1">
    <location>
        <begin position="9"/>
        <end position="27"/>
    </location>
</feature>
<dbReference type="EMBL" id="JAVIBX010000017">
    <property type="protein sequence ID" value="MDQ8833246.1"/>
    <property type="molecule type" value="Genomic_DNA"/>
</dbReference>
<organism evidence="2 3">
    <name type="scientific">Streptococcus ruminantium</name>
    <dbReference type="NCBI Taxonomy" id="1917441"/>
    <lineage>
        <taxon>Bacteria</taxon>
        <taxon>Bacillati</taxon>
        <taxon>Bacillota</taxon>
        <taxon>Bacilli</taxon>
        <taxon>Lactobacillales</taxon>
        <taxon>Streptococcaceae</taxon>
        <taxon>Streptococcus</taxon>
    </lineage>
</organism>
<keyword evidence="3" id="KW-1185">Reference proteome</keyword>
<accession>A0ABU1B448</accession>
<dbReference type="Pfam" id="PF20207">
    <property type="entry name" value="DUF6568"/>
    <property type="match status" value="1"/>
</dbReference>
<keyword evidence="1" id="KW-0812">Transmembrane</keyword>
<comment type="caution">
    <text evidence="2">The sequence shown here is derived from an EMBL/GenBank/DDBJ whole genome shotgun (WGS) entry which is preliminary data.</text>
</comment>
<gene>
    <name evidence="2" type="ORF">RFF62_05530</name>
</gene>
<dbReference type="SUPFAM" id="SSF52833">
    <property type="entry name" value="Thioredoxin-like"/>
    <property type="match status" value="1"/>
</dbReference>
<dbReference type="CDD" id="cd02947">
    <property type="entry name" value="TRX_family"/>
    <property type="match status" value="1"/>
</dbReference>
<dbReference type="InterPro" id="IPR036249">
    <property type="entry name" value="Thioredoxin-like_sf"/>
</dbReference>
<evidence type="ECO:0000256" key="1">
    <source>
        <dbReference type="SAM" id="Phobius"/>
    </source>
</evidence>
<proteinExistence type="predicted"/>
<reference evidence="2 3" key="1">
    <citation type="submission" date="2023-08" db="EMBL/GenBank/DDBJ databases">
        <title>Streptococcus ruminantium-associated sheep mastitis outbreak detected in Italy is distinct from bovine isolates.</title>
        <authorList>
            <person name="Rosa M.N."/>
            <person name="Vezina B."/>
            <person name="Tola S."/>
        </authorList>
    </citation>
    <scope>NUCLEOTIDE SEQUENCE [LARGE SCALE GENOMIC DNA]</scope>
    <source>
        <strain evidence="2 3">OM6730</strain>
    </source>
</reference>
<protein>
    <submittedName>
        <fullName evidence="2">Thioredoxin family protein</fullName>
    </submittedName>
</protein>
<name>A0ABU1B448_9STRE</name>
<dbReference type="Proteomes" id="UP001228446">
    <property type="component" value="Unassembled WGS sequence"/>
</dbReference>
<evidence type="ECO:0000313" key="3">
    <source>
        <dbReference type="Proteomes" id="UP001228446"/>
    </source>
</evidence>
<keyword evidence="1" id="KW-1133">Transmembrane helix</keyword>
<evidence type="ECO:0000313" key="2">
    <source>
        <dbReference type="EMBL" id="MDQ8833246.1"/>
    </source>
</evidence>
<dbReference type="RefSeq" id="WP_308937599.1">
    <property type="nucleotide sequence ID" value="NZ_JAVIBP010000002.1"/>
</dbReference>
<feature type="transmembrane region" description="Helical" evidence="1">
    <location>
        <begin position="64"/>
        <end position="80"/>
    </location>
</feature>
<dbReference type="InterPro" id="IPR046698">
    <property type="entry name" value="PedC-like"/>
</dbReference>
<feature type="transmembrane region" description="Helical" evidence="1">
    <location>
        <begin position="33"/>
        <end position="52"/>
    </location>
</feature>